<dbReference type="AlphaFoldDB" id="A0A8J4UDN3"/>
<evidence type="ECO:0000256" key="4">
    <source>
        <dbReference type="ARBA" id="ARBA00022989"/>
    </source>
</evidence>
<keyword evidence="4 6" id="KW-1133">Transmembrane helix</keyword>
<sequence>MASAPIPLTNIRSGYTIVTQVIPTSTAQSSAEQNTHETPSSWQKFLKGEPKALGAILITNGIWMFLLGVTGNIFSSFGLYNFIFWLSLFHIIAGSLSVAGSNKHKPCLVKGAMVLNILSAIAALISIIVLSINLFMQSNCYSYECRRHGTYLSYSTGVTGILLFFSLLQFTISISIAVFACKATCLNKPNLNIINVVADPEGCVALDNLFPAHQAQP</sequence>
<evidence type="ECO:0000256" key="1">
    <source>
        <dbReference type="ARBA" id="ARBA00004141"/>
    </source>
</evidence>
<keyword evidence="5 6" id="KW-0472">Membrane</keyword>
<accession>A0A8J4UDN3</accession>
<feature type="non-terminal residue" evidence="7">
    <location>
        <position position="217"/>
    </location>
</feature>
<gene>
    <name evidence="7" type="ORF">DAT39_013535</name>
</gene>
<feature type="transmembrane region" description="Helical" evidence="6">
    <location>
        <begin position="80"/>
        <end position="100"/>
    </location>
</feature>
<comment type="similarity">
    <text evidence="2">Belongs to the MS4A family.</text>
</comment>
<dbReference type="PANTHER" id="PTHR23320">
    <property type="entry name" value="MEMBRANE-SPANNING 4-DOMAINS SUBFAMILY A MS4A -RELATED"/>
    <property type="match status" value="1"/>
</dbReference>
<keyword evidence="3 6" id="KW-0812">Transmembrane</keyword>
<comment type="caution">
    <text evidence="7">The sequence shown here is derived from an EMBL/GenBank/DDBJ whole genome shotgun (WGS) entry which is preliminary data.</text>
</comment>
<reference evidence="7" key="1">
    <citation type="submission" date="2020-07" db="EMBL/GenBank/DDBJ databases">
        <title>Clarias magur genome sequencing, assembly and annotation.</title>
        <authorList>
            <person name="Kushwaha B."/>
            <person name="Kumar R."/>
            <person name="Das P."/>
            <person name="Joshi C.G."/>
            <person name="Kumar D."/>
            <person name="Nagpure N.S."/>
            <person name="Pandey M."/>
            <person name="Agarwal S."/>
            <person name="Srivastava S."/>
            <person name="Singh M."/>
            <person name="Sahoo L."/>
            <person name="Jayasankar P."/>
            <person name="Meher P.K."/>
            <person name="Koringa P.G."/>
            <person name="Iquebal M.A."/>
            <person name="Das S.P."/>
            <person name="Bit A."/>
            <person name="Patnaik S."/>
            <person name="Patel N."/>
            <person name="Shah T.M."/>
            <person name="Hinsu A."/>
            <person name="Jena J.K."/>
        </authorList>
    </citation>
    <scope>NUCLEOTIDE SEQUENCE</scope>
    <source>
        <strain evidence="7">CIFAMagur01</strain>
        <tissue evidence="7">Testis</tissue>
    </source>
</reference>
<protein>
    <submittedName>
        <fullName evidence="7">Membrane-spanning 4-domains subfamily A member 4A-like</fullName>
    </submittedName>
</protein>
<dbReference type="GO" id="GO:0016020">
    <property type="term" value="C:membrane"/>
    <property type="evidence" value="ECO:0007669"/>
    <property type="project" value="UniProtKB-SubCell"/>
</dbReference>
<dbReference type="InterPro" id="IPR007237">
    <property type="entry name" value="CD20-like"/>
</dbReference>
<evidence type="ECO:0000313" key="7">
    <source>
        <dbReference type="EMBL" id="KAF5896769.1"/>
    </source>
</evidence>
<keyword evidence="8" id="KW-1185">Reference proteome</keyword>
<name>A0A8J4UDN3_CLAMG</name>
<feature type="transmembrane region" description="Helical" evidence="6">
    <location>
        <begin position="156"/>
        <end position="181"/>
    </location>
</feature>
<evidence type="ECO:0000256" key="6">
    <source>
        <dbReference type="SAM" id="Phobius"/>
    </source>
</evidence>
<evidence type="ECO:0000256" key="5">
    <source>
        <dbReference type="ARBA" id="ARBA00023136"/>
    </source>
</evidence>
<feature type="transmembrane region" description="Helical" evidence="6">
    <location>
        <begin position="112"/>
        <end position="136"/>
    </location>
</feature>
<dbReference type="Proteomes" id="UP000727407">
    <property type="component" value="Unassembled WGS sequence"/>
</dbReference>
<organism evidence="7 8">
    <name type="scientific">Clarias magur</name>
    <name type="common">Asian catfish</name>
    <name type="synonym">Macropteronotus magur</name>
    <dbReference type="NCBI Taxonomy" id="1594786"/>
    <lineage>
        <taxon>Eukaryota</taxon>
        <taxon>Metazoa</taxon>
        <taxon>Chordata</taxon>
        <taxon>Craniata</taxon>
        <taxon>Vertebrata</taxon>
        <taxon>Euteleostomi</taxon>
        <taxon>Actinopterygii</taxon>
        <taxon>Neopterygii</taxon>
        <taxon>Teleostei</taxon>
        <taxon>Ostariophysi</taxon>
        <taxon>Siluriformes</taxon>
        <taxon>Clariidae</taxon>
        <taxon>Clarias</taxon>
    </lineage>
</organism>
<dbReference type="PANTHER" id="PTHR23320:SF128">
    <property type="entry name" value="MEMBRANE-SPANNING 4-DOMAINS SUBFAMILY A MEMBER 4A"/>
    <property type="match status" value="1"/>
</dbReference>
<dbReference type="OrthoDB" id="10071849at2759"/>
<dbReference type="EMBL" id="QNUK01000264">
    <property type="protein sequence ID" value="KAF5896769.1"/>
    <property type="molecule type" value="Genomic_DNA"/>
</dbReference>
<proteinExistence type="inferred from homology"/>
<comment type="subcellular location">
    <subcellularLocation>
        <location evidence="1">Membrane</location>
        <topology evidence="1">Multi-pass membrane protein</topology>
    </subcellularLocation>
</comment>
<feature type="transmembrane region" description="Helical" evidence="6">
    <location>
        <begin position="52"/>
        <end position="74"/>
    </location>
</feature>
<evidence type="ECO:0000256" key="3">
    <source>
        <dbReference type="ARBA" id="ARBA00022692"/>
    </source>
</evidence>
<dbReference type="Pfam" id="PF04103">
    <property type="entry name" value="CD20"/>
    <property type="match status" value="1"/>
</dbReference>
<evidence type="ECO:0000313" key="8">
    <source>
        <dbReference type="Proteomes" id="UP000727407"/>
    </source>
</evidence>
<dbReference type="InterPro" id="IPR030417">
    <property type="entry name" value="MS4A"/>
</dbReference>
<evidence type="ECO:0000256" key="2">
    <source>
        <dbReference type="ARBA" id="ARBA00009565"/>
    </source>
</evidence>